<gene>
    <name evidence="1" type="ORF">SEVIR_6G146050v2</name>
</gene>
<dbReference type="AlphaFoldDB" id="A0A4U6U5H4"/>
<evidence type="ECO:0000313" key="1">
    <source>
        <dbReference type="EMBL" id="TKW10192.1"/>
    </source>
</evidence>
<proteinExistence type="predicted"/>
<keyword evidence="2" id="KW-1185">Reference proteome</keyword>
<reference evidence="1" key="1">
    <citation type="submission" date="2019-03" db="EMBL/GenBank/DDBJ databases">
        <title>WGS assembly of Setaria viridis.</title>
        <authorList>
            <person name="Huang P."/>
            <person name="Jenkins J."/>
            <person name="Grimwood J."/>
            <person name="Barry K."/>
            <person name="Healey A."/>
            <person name="Mamidi S."/>
            <person name="Sreedasyam A."/>
            <person name="Shu S."/>
            <person name="Feldman M."/>
            <person name="Wu J."/>
            <person name="Yu Y."/>
            <person name="Chen C."/>
            <person name="Johnson J."/>
            <person name="Rokhsar D."/>
            <person name="Baxter I."/>
            <person name="Schmutz J."/>
            <person name="Brutnell T."/>
            <person name="Kellogg E."/>
        </authorList>
    </citation>
    <scope>NUCLEOTIDE SEQUENCE [LARGE SCALE GENOMIC DNA]</scope>
</reference>
<protein>
    <submittedName>
        <fullName evidence="1">Uncharacterized protein</fullName>
    </submittedName>
</protein>
<evidence type="ECO:0000313" key="2">
    <source>
        <dbReference type="Proteomes" id="UP000298652"/>
    </source>
</evidence>
<accession>A0A4U6U5H4</accession>
<organism evidence="1 2">
    <name type="scientific">Setaria viridis</name>
    <name type="common">Green bristlegrass</name>
    <name type="synonym">Setaria italica subsp. viridis</name>
    <dbReference type="NCBI Taxonomy" id="4556"/>
    <lineage>
        <taxon>Eukaryota</taxon>
        <taxon>Viridiplantae</taxon>
        <taxon>Streptophyta</taxon>
        <taxon>Embryophyta</taxon>
        <taxon>Tracheophyta</taxon>
        <taxon>Spermatophyta</taxon>
        <taxon>Magnoliopsida</taxon>
        <taxon>Liliopsida</taxon>
        <taxon>Poales</taxon>
        <taxon>Poaceae</taxon>
        <taxon>PACMAD clade</taxon>
        <taxon>Panicoideae</taxon>
        <taxon>Panicodae</taxon>
        <taxon>Paniceae</taxon>
        <taxon>Cenchrinae</taxon>
        <taxon>Setaria</taxon>
    </lineage>
</organism>
<name>A0A4U6U5H4_SETVI</name>
<sequence length="86" mass="9240">MPPGPRCCLQAAAMALSPRGRGPFSVLVLLSMPNPIPVISFVASIASPWGRERAAICMLGAIQQLLEPFVEAGGRNRRRRQASILD</sequence>
<dbReference type="Proteomes" id="UP000298652">
    <property type="component" value="Chromosome 6"/>
</dbReference>
<dbReference type="Gramene" id="TKW10192">
    <property type="protein sequence ID" value="TKW10192"/>
    <property type="gene ID" value="SEVIR_6G146050v2"/>
</dbReference>
<dbReference type="EMBL" id="CM016557">
    <property type="protein sequence ID" value="TKW10192.1"/>
    <property type="molecule type" value="Genomic_DNA"/>
</dbReference>